<sequence length="914" mass="104634">MKKLFNLKFLIGIIIFLIIVFFSGIVSLLVDFQWFKEVGYTGVFTTRLFTQFKLGIPIFVILAGVIYLYLQYLKSEYIKNMKVIHTKEQVKSINFKLFLASLGLSLISSFTLSSTYWYEILSYINGADFNLKDPIFNKDVSFFIFRLPLYQALYGVVFGILILLMIITVIFCLFLGIRQGLFELNNNMLRFDRRRGLVFGKEVFELAGRQLAAILSLILVMIGISYILRNYSLVYSPRGVAFGASYTDVHVTLLFNRILAVLSIISAAALFLGLFKKNLKLTLIVVGVMIGANLIQGLLEAGVDRFIVSPNEKDKEQQFINYNIKYTRLGYGLDNIEEKDYLAEVDLSPEDIEENRNTIKDIRINDFAPALEVYNQLQGIRNYYRFNDIDIDRYKINGDYTQVFIAPREIDLSKLDQSSITWLNKHLIYTHGYGVAMSPVNTVTAQGQPNLIIKDIPPVSTVDLQVERPEIYFGELTNDYIVVNNKITKEMDYPLGDTNAEAVYQGKAGISLGGLNRLLFMIDRGSFNFLLSQDINSKSKIILHRNVVERANKIAPFLVYDKDPYIVLNEGKLYWILDAYTISSGFPYSELYMGINYIRNSVKVIIDAYDGTTDFYLADENDPLAVTYSRVFPGLFKSLNEMPQGFKEHFRYPQDIFSIQAEVYKKYHMTNAGVFYNREDMWAIPGESNVQEQQTKAEPLYLNMKLPEEEKEEFILMTPFTPSGKDNMVAWLGARSEGEHYGKLILYKFPKQKMTYGPMQFKARVNQDSTISKELALWDQQGSSVLQGNVIIVPIEESLIYVMPVYIRSTGTNSIPEMKRVVLGYGEKIVMEETLDKALQNIFDMKIEDTAPQVPEVNEPPIPDSQMEDLILKANEAFNKAKEAQQMGDWAEYGIRLDELQSILNEMNQSVQSE</sequence>
<dbReference type="HAMAP" id="MF_01600">
    <property type="entry name" value="UPF0182"/>
    <property type="match status" value="1"/>
</dbReference>
<dbReference type="STRING" id="36849.OXPF_34180"/>
<dbReference type="AlphaFoldDB" id="A0A0P8Y8F5"/>
<keyword evidence="3 5" id="KW-1133">Transmembrane helix</keyword>
<dbReference type="RefSeq" id="WP_054876415.1">
    <property type="nucleotide sequence ID" value="NZ_LKET01000045.1"/>
</dbReference>
<feature type="transmembrane region" description="Helical" evidence="5">
    <location>
        <begin position="281"/>
        <end position="299"/>
    </location>
</feature>
<evidence type="ECO:0000313" key="7">
    <source>
        <dbReference type="Proteomes" id="UP000050326"/>
    </source>
</evidence>
<dbReference type="Proteomes" id="UP000050326">
    <property type="component" value="Unassembled WGS sequence"/>
</dbReference>
<dbReference type="PATRIC" id="fig|36849.3.peg.3619"/>
<feature type="transmembrane region" description="Helical" evidence="5">
    <location>
        <begin position="254"/>
        <end position="274"/>
    </location>
</feature>
<dbReference type="PANTHER" id="PTHR39344:SF1">
    <property type="entry name" value="UPF0182 PROTEIN SLL1060"/>
    <property type="match status" value="1"/>
</dbReference>
<reference evidence="6 7" key="1">
    <citation type="submission" date="2015-09" db="EMBL/GenBank/DDBJ databases">
        <title>Genome sequence of Oxobacter pfennigii DSM 3222.</title>
        <authorList>
            <person name="Poehlein A."/>
            <person name="Bengelsdorf F.R."/>
            <person name="Schiel-Bengelsdorf B."/>
            <person name="Duerre P."/>
            <person name="Daniel R."/>
        </authorList>
    </citation>
    <scope>NUCLEOTIDE SEQUENCE [LARGE SCALE GENOMIC DNA]</scope>
    <source>
        <strain evidence="6 7">DSM 3222</strain>
    </source>
</reference>
<keyword evidence="4 5" id="KW-0472">Membrane</keyword>
<feature type="transmembrane region" description="Helical" evidence="5">
    <location>
        <begin position="9"/>
        <end position="34"/>
    </location>
</feature>
<evidence type="ECO:0000256" key="5">
    <source>
        <dbReference type="HAMAP-Rule" id="MF_01600"/>
    </source>
</evidence>
<dbReference type="PANTHER" id="PTHR39344">
    <property type="entry name" value="UPF0182 PROTEIN SLL1060"/>
    <property type="match status" value="1"/>
</dbReference>
<evidence type="ECO:0000256" key="3">
    <source>
        <dbReference type="ARBA" id="ARBA00022989"/>
    </source>
</evidence>
<proteinExistence type="inferred from homology"/>
<feature type="transmembrane region" description="Helical" evidence="5">
    <location>
        <begin position="93"/>
        <end position="118"/>
    </location>
</feature>
<name>A0A0P8Y8F5_9CLOT</name>
<evidence type="ECO:0000256" key="2">
    <source>
        <dbReference type="ARBA" id="ARBA00022692"/>
    </source>
</evidence>
<keyword evidence="1 5" id="KW-1003">Cell membrane</keyword>
<comment type="subcellular location">
    <subcellularLocation>
        <location evidence="5">Cell membrane</location>
        <topology evidence="5">Multi-pass membrane protein</topology>
    </subcellularLocation>
</comment>
<protein>
    <recommendedName>
        <fullName evidence="5">UPF0182 protein OXPF_34180</fullName>
    </recommendedName>
</protein>
<dbReference type="GO" id="GO:0005576">
    <property type="term" value="C:extracellular region"/>
    <property type="evidence" value="ECO:0007669"/>
    <property type="project" value="TreeGrafter"/>
</dbReference>
<dbReference type="GO" id="GO:0005886">
    <property type="term" value="C:plasma membrane"/>
    <property type="evidence" value="ECO:0007669"/>
    <property type="project" value="UniProtKB-SubCell"/>
</dbReference>
<feature type="transmembrane region" description="Helical" evidence="5">
    <location>
        <begin position="54"/>
        <end position="72"/>
    </location>
</feature>
<accession>A0A0P8Y8F5</accession>
<evidence type="ECO:0000256" key="4">
    <source>
        <dbReference type="ARBA" id="ARBA00023136"/>
    </source>
</evidence>
<feature type="transmembrane region" description="Helical" evidence="5">
    <location>
        <begin position="211"/>
        <end position="228"/>
    </location>
</feature>
<keyword evidence="7" id="KW-1185">Reference proteome</keyword>
<keyword evidence="2 5" id="KW-0812">Transmembrane</keyword>
<gene>
    <name evidence="6" type="ORF">OXPF_34180</name>
</gene>
<feature type="transmembrane region" description="Helical" evidence="5">
    <location>
        <begin position="152"/>
        <end position="177"/>
    </location>
</feature>
<comment type="caution">
    <text evidence="6">The sequence shown here is derived from an EMBL/GenBank/DDBJ whole genome shotgun (WGS) entry which is preliminary data.</text>
</comment>
<evidence type="ECO:0000256" key="1">
    <source>
        <dbReference type="ARBA" id="ARBA00022475"/>
    </source>
</evidence>
<dbReference type="Pfam" id="PF03699">
    <property type="entry name" value="UPF0182"/>
    <property type="match status" value="1"/>
</dbReference>
<dbReference type="OrthoDB" id="9763654at2"/>
<dbReference type="InterPro" id="IPR005372">
    <property type="entry name" value="UPF0182"/>
</dbReference>
<evidence type="ECO:0000313" key="6">
    <source>
        <dbReference type="EMBL" id="KPU42987.1"/>
    </source>
</evidence>
<comment type="similarity">
    <text evidence="5">Belongs to the UPF0182 family.</text>
</comment>
<organism evidence="6 7">
    <name type="scientific">Oxobacter pfennigii</name>
    <dbReference type="NCBI Taxonomy" id="36849"/>
    <lineage>
        <taxon>Bacteria</taxon>
        <taxon>Bacillati</taxon>
        <taxon>Bacillota</taxon>
        <taxon>Clostridia</taxon>
        <taxon>Eubacteriales</taxon>
        <taxon>Clostridiaceae</taxon>
        <taxon>Oxobacter</taxon>
    </lineage>
</organism>
<dbReference type="EMBL" id="LKET01000045">
    <property type="protein sequence ID" value="KPU42987.1"/>
    <property type="molecule type" value="Genomic_DNA"/>
</dbReference>